<organism evidence="6 7">
    <name type="scientific">Piromyces finnis</name>
    <dbReference type="NCBI Taxonomy" id="1754191"/>
    <lineage>
        <taxon>Eukaryota</taxon>
        <taxon>Fungi</taxon>
        <taxon>Fungi incertae sedis</taxon>
        <taxon>Chytridiomycota</taxon>
        <taxon>Chytridiomycota incertae sedis</taxon>
        <taxon>Neocallimastigomycetes</taxon>
        <taxon>Neocallimastigales</taxon>
        <taxon>Neocallimastigaceae</taxon>
        <taxon>Piromyces</taxon>
    </lineage>
</organism>
<dbReference type="OrthoDB" id="201635at2759"/>
<dbReference type="Proteomes" id="UP000193719">
    <property type="component" value="Unassembled WGS sequence"/>
</dbReference>
<dbReference type="GO" id="GO:0051087">
    <property type="term" value="F:protein-folding chaperone binding"/>
    <property type="evidence" value="ECO:0007669"/>
    <property type="project" value="InterPro"/>
</dbReference>
<dbReference type="GO" id="GO:0042803">
    <property type="term" value="F:protein homodimerization activity"/>
    <property type="evidence" value="ECO:0007669"/>
    <property type="project" value="InterPro"/>
</dbReference>
<dbReference type="GO" id="GO:0000774">
    <property type="term" value="F:adenyl-nucleotide exchange factor activity"/>
    <property type="evidence" value="ECO:0007669"/>
    <property type="project" value="EnsemblFungi"/>
</dbReference>
<evidence type="ECO:0000256" key="5">
    <source>
        <dbReference type="RuleBase" id="RU004478"/>
    </source>
</evidence>
<comment type="function">
    <text evidence="4">Essential component of the PAM complex, a complex required for the translocation of transit peptide-containing proteins from the inner membrane into the mitochondrial matrix in an ATP-dependent manner.</text>
</comment>
<comment type="subcellular location">
    <subcellularLocation>
        <location evidence="1 4">Mitochondrion matrix</location>
    </subcellularLocation>
</comment>
<accession>A0A1Y1UVH7</accession>
<keyword evidence="4" id="KW-0496">Mitochondrion</keyword>
<evidence type="ECO:0000256" key="3">
    <source>
        <dbReference type="ARBA" id="ARBA00023186"/>
    </source>
</evidence>
<evidence type="ECO:0000313" key="6">
    <source>
        <dbReference type="EMBL" id="ORX42048.1"/>
    </source>
</evidence>
<dbReference type="GO" id="GO:0030150">
    <property type="term" value="P:protein import into mitochondrial matrix"/>
    <property type="evidence" value="ECO:0007669"/>
    <property type="project" value="EnsemblFungi"/>
</dbReference>
<dbReference type="InterPro" id="IPR013805">
    <property type="entry name" value="GrpE_CC"/>
</dbReference>
<dbReference type="PANTHER" id="PTHR21237">
    <property type="entry name" value="GRPE PROTEIN"/>
    <property type="match status" value="1"/>
</dbReference>
<dbReference type="Pfam" id="PF01025">
    <property type="entry name" value="GrpE"/>
    <property type="match status" value="1"/>
</dbReference>
<dbReference type="PROSITE" id="PS01071">
    <property type="entry name" value="GRPE"/>
    <property type="match status" value="1"/>
</dbReference>
<proteinExistence type="inferred from homology"/>
<dbReference type="InterPro" id="IPR009012">
    <property type="entry name" value="GrpE_head"/>
</dbReference>
<dbReference type="HAMAP" id="MF_01151">
    <property type="entry name" value="GrpE"/>
    <property type="match status" value="1"/>
</dbReference>
<comment type="caution">
    <text evidence="6">The sequence shown here is derived from an EMBL/GenBank/DDBJ whole genome shotgun (WGS) entry which is preliminary data.</text>
</comment>
<dbReference type="SUPFAM" id="SSF58014">
    <property type="entry name" value="Coiled-coil domain of nucleotide exchange factor GrpE"/>
    <property type="match status" value="1"/>
</dbReference>
<dbReference type="CDD" id="cd00446">
    <property type="entry name" value="GrpE"/>
    <property type="match status" value="1"/>
</dbReference>
<sequence>MDPAVKKLLESKDKKISDLQSAYKRALADTENIRERTRKEIQKATQFAIQKFAKDLLDTSDILKMALDSVPEKQREDKSNNILYSLFTGVNMTRTQLLNTFKKHGLEMFNPMGEKFDANKHQAMFQTPMADKEPGTVIAVQKEGYTLNGRILRPAQVGVSKKPEEEKK</sequence>
<reference evidence="6 7" key="2">
    <citation type="submission" date="2016-08" db="EMBL/GenBank/DDBJ databases">
        <title>Pervasive Adenine N6-methylation of Active Genes in Fungi.</title>
        <authorList>
            <consortium name="DOE Joint Genome Institute"/>
            <person name="Mondo S.J."/>
            <person name="Dannebaum R.O."/>
            <person name="Kuo R.C."/>
            <person name="Labutti K."/>
            <person name="Haridas S."/>
            <person name="Kuo A."/>
            <person name="Salamov A."/>
            <person name="Ahrendt S.R."/>
            <person name="Lipzen A."/>
            <person name="Sullivan W."/>
            <person name="Andreopoulos W.B."/>
            <person name="Clum A."/>
            <person name="Lindquist E."/>
            <person name="Daum C."/>
            <person name="Ramamoorthy G.K."/>
            <person name="Gryganskyi A."/>
            <person name="Culley D."/>
            <person name="Magnuson J.K."/>
            <person name="James T.Y."/>
            <person name="O'Malley M.A."/>
            <person name="Stajich J.E."/>
            <person name="Spatafora J.W."/>
            <person name="Visel A."/>
            <person name="Grigoriev I.V."/>
        </authorList>
    </citation>
    <scope>NUCLEOTIDE SEQUENCE [LARGE SCALE GENOMIC DNA]</scope>
    <source>
        <strain evidence="7">finn</strain>
    </source>
</reference>
<reference evidence="6 7" key="1">
    <citation type="submission" date="2016-08" db="EMBL/GenBank/DDBJ databases">
        <title>Genomes of anaerobic fungi encode conserved fungal cellulosomes for biomass hydrolysis.</title>
        <authorList>
            <consortium name="DOE Joint Genome Institute"/>
            <person name="Haitjema C.H."/>
            <person name="Gilmore S.P."/>
            <person name="Henske J.K."/>
            <person name="Solomon K.V."/>
            <person name="De Groot R."/>
            <person name="Kuo A."/>
            <person name="Mondo S.J."/>
            <person name="Salamov A.A."/>
            <person name="Labutti K."/>
            <person name="Zhao Z."/>
            <person name="Chiniquy J."/>
            <person name="Barry K."/>
            <person name="Brewer H.M."/>
            <person name="Purvine S.O."/>
            <person name="Wright A.T."/>
            <person name="Boxma B."/>
            <person name="Van Alen T."/>
            <person name="Hackstein J.H."/>
            <person name="Baker S.E."/>
            <person name="Grigoriev I.V."/>
            <person name="O'Malley M.A."/>
        </authorList>
    </citation>
    <scope>NUCLEOTIDE SEQUENCE [LARGE SCALE GENOMIC DNA]</scope>
    <source>
        <strain evidence="7">finn</strain>
    </source>
</reference>
<comment type="similarity">
    <text evidence="2 5">Belongs to the GrpE family.</text>
</comment>
<evidence type="ECO:0000256" key="2">
    <source>
        <dbReference type="ARBA" id="ARBA00009054"/>
    </source>
</evidence>
<dbReference type="Gene3D" id="2.30.22.10">
    <property type="entry name" value="Head domain of nucleotide exchange factor GrpE"/>
    <property type="match status" value="1"/>
</dbReference>
<dbReference type="EMBL" id="MCFH01000072">
    <property type="protein sequence ID" value="ORX42048.1"/>
    <property type="molecule type" value="Genomic_DNA"/>
</dbReference>
<dbReference type="GO" id="GO:0051082">
    <property type="term" value="F:unfolded protein binding"/>
    <property type="evidence" value="ECO:0007669"/>
    <property type="project" value="TreeGrafter"/>
</dbReference>
<evidence type="ECO:0000313" key="7">
    <source>
        <dbReference type="Proteomes" id="UP000193719"/>
    </source>
</evidence>
<name>A0A1Y1UVH7_9FUNG</name>
<keyword evidence="3 4" id="KW-0143">Chaperone</keyword>
<dbReference type="AlphaFoldDB" id="A0A1Y1UVH7"/>
<dbReference type="FunFam" id="2.30.22.10:FF:000002">
    <property type="entry name" value="GrpE protein homolog"/>
    <property type="match status" value="1"/>
</dbReference>
<dbReference type="STRING" id="1754191.A0A1Y1UVH7"/>
<protein>
    <recommendedName>
        <fullName evidence="4">GrpE protein homolog</fullName>
    </recommendedName>
</protein>
<dbReference type="GO" id="GO:0042026">
    <property type="term" value="P:protein refolding"/>
    <property type="evidence" value="ECO:0007669"/>
    <property type="project" value="EnsemblFungi"/>
</dbReference>
<dbReference type="Gene3D" id="3.90.20.20">
    <property type="match status" value="1"/>
</dbReference>
<evidence type="ECO:0000256" key="4">
    <source>
        <dbReference type="RuleBase" id="RU000640"/>
    </source>
</evidence>
<keyword evidence="7" id="KW-1185">Reference proteome</keyword>
<dbReference type="PANTHER" id="PTHR21237:SF23">
    <property type="entry name" value="GRPE PROTEIN HOMOLOG, MITOCHONDRIAL"/>
    <property type="match status" value="1"/>
</dbReference>
<dbReference type="GO" id="GO:0001405">
    <property type="term" value="C:PAM complex, Tim23 associated import motor"/>
    <property type="evidence" value="ECO:0007669"/>
    <property type="project" value="EnsemblFungi"/>
</dbReference>
<gene>
    <name evidence="6" type="ORF">BCR36DRAFT_587536</name>
</gene>
<dbReference type="SUPFAM" id="SSF51064">
    <property type="entry name" value="Head domain of nucleotide exchange factor GrpE"/>
    <property type="match status" value="1"/>
</dbReference>
<evidence type="ECO:0000256" key="1">
    <source>
        <dbReference type="ARBA" id="ARBA00004305"/>
    </source>
</evidence>
<dbReference type="InterPro" id="IPR000740">
    <property type="entry name" value="GrpE"/>
</dbReference>
<dbReference type="PRINTS" id="PR00773">
    <property type="entry name" value="GRPEPROTEIN"/>
</dbReference>